<evidence type="ECO:0000313" key="4">
    <source>
        <dbReference type="RefSeq" id="XP_013405343.1"/>
    </source>
</evidence>
<dbReference type="KEGG" id="lak:106170145"/>
<dbReference type="Proteomes" id="UP000085678">
    <property type="component" value="Unplaced"/>
</dbReference>
<keyword evidence="3" id="KW-1185">Reference proteome</keyword>
<dbReference type="RefSeq" id="XP_013405343.1">
    <property type="nucleotide sequence ID" value="XM_013549889.1"/>
</dbReference>
<name>A0A1S3J4Y2_LINAN</name>
<keyword evidence="1" id="KW-0472">Membrane</keyword>
<keyword evidence="1" id="KW-1133">Transmembrane helix</keyword>
<feature type="chain" id="PRO_5010280849" evidence="2">
    <location>
        <begin position="25"/>
        <end position="159"/>
    </location>
</feature>
<sequence>MEISPAFCYSLIAVIVLCIPASNAAHIDCTWDTYRDGGTGRCEPCSDLCLPARGMMEECRRRCEDFLQGKASTAQPVVDNEVEDKDEPERNLPDWAIVLLMVLVVVVISAILFAIYQCKRRNTQRADRDTSVMQPMHPSGVQVVGNDVTCCVVTSKTTV</sequence>
<dbReference type="GeneID" id="106170145"/>
<reference evidence="4" key="1">
    <citation type="submission" date="2025-08" db="UniProtKB">
        <authorList>
            <consortium name="RefSeq"/>
        </authorList>
    </citation>
    <scope>IDENTIFICATION</scope>
    <source>
        <tissue evidence="4">Gonads</tissue>
    </source>
</reference>
<dbReference type="AlphaFoldDB" id="A0A1S3J4Y2"/>
<keyword evidence="2" id="KW-0732">Signal</keyword>
<feature type="transmembrane region" description="Helical" evidence="1">
    <location>
        <begin position="95"/>
        <end position="116"/>
    </location>
</feature>
<organism evidence="3 4">
    <name type="scientific">Lingula anatina</name>
    <name type="common">Brachiopod</name>
    <name type="synonym">Lingula unguis</name>
    <dbReference type="NCBI Taxonomy" id="7574"/>
    <lineage>
        <taxon>Eukaryota</taxon>
        <taxon>Metazoa</taxon>
        <taxon>Spiralia</taxon>
        <taxon>Lophotrochozoa</taxon>
        <taxon>Brachiopoda</taxon>
        <taxon>Linguliformea</taxon>
        <taxon>Lingulata</taxon>
        <taxon>Lingulida</taxon>
        <taxon>Linguloidea</taxon>
        <taxon>Lingulidae</taxon>
        <taxon>Lingula</taxon>
    </lineage>
</organism>
<evidence type="ECO:0000256" key="2">
    <source>
        <dbReference type="SAM" id="SignalP"/>
    </source>
</evidence>
<feature type="signal peptide" evidence="2">
    <location>
        <begin position="1"/>
        <end position="24"/>
    </location>
</feature>
<dbReference type="InParanoid" id="A0A1S3J4Y2"/>
<evidence type="ECO:0000256" key="1">
    <source>
        <dbReference type="SAM" id="Phobius"/>
    </source>
</evidence>
<keyword evidence="1" id="KW-0812">Transmembrane</keyword>
<protein>
    <submittedName>
        <fullName evidence="4">Uncharacterized protein LOC106170145</fullName>
    </submittedName>
</protein>
<accession>A0A1S3J4Y2</accession>
<gene>
    <name evidence="4" type="primary">LOC106170145</name>
</gene>
<evidence type="ECO:0000313" key="3">
    <source>
        <dbReference type="Proteomes" id="UP000085678"/>
    </source>
</evidence>
<proteinExistence type="predicted"/>